<proteinExistence type="inferred from homology"/>
<dbReference type="GO" id="GO:0016740">
    <property type="term" value="F:transferase activity"/>
    <property type="evidence" value="ECO:0007669"/>
    <property type="project" value="UniProtKB-KW"/>
</dbReference>
<comment type="similarity">
    <text evidence="3">Belongs to the acetyltransferase family. RimJ subfamily.</text>
</comment>
<dbReference type="Gene3D" id="3.40.630.30">
    <property type="match status" value="1"/>
</dbReference>
<reference evidence="5 6" key="1">
    <citation type="submission" date="2023-08" db="EMBL/GenBank/DDBJ databases">
        <title>Microbacterium sp. nov., isolated from a waste landfill.</title>
        <authorList>
            <person name="Wen W."/>
        </authorList>
    </citation>
    <scope>NUCLEOTIDE SEQUENCE [LARGE SCALE GENOMIC DNA]</scope>
    <source>
        <strain evidence="5 6">ASV81</strain>
    </source>
</reference>
<dbReference type="InterPro" id="IPR000182">
    <property type="entry name" value="GNAT_dom"/>
</dbReference>
<dbReference type="PANTHER" id="PTHR43792">
    <property type="entry name" value="GNAT FAMILY, PUTATIVE (AFU_ORTHOLOGUE AFUA_3G00765)-RELATED-RELATED"/>
    <property type="match status" value="1"/>
</dbReference>
<feature type="domain" description="N-acetyltransferase" evidence="4">
    <location>
        <begin position="51"/>
        <end position="198"/>
    </location>
</feature>
<keyword evidence="2" id="KW-0012">Acyltransferase</keyword>
<comment type="caution">
    <text evidence="5">The sequence shown here is derived from an EMBL/GenBank/DDBJ whole genome shotgun (WGS) entry which is preliminary data.</text>
</comment>
<evidence type="ECO:0000313" key="5">
    <source>
        <dbReference type="EMBL" id="MDQ4212812.1"/>
    </source>
</evidence>
<dbReference type="Pfam" id="PF13302">
    <property type="entry name" value="Acetyltransf_3"/>
    <property type="match status" value="1"/>
</dbReference>
<evidence type="ECO:0000256" key="3">
    <source>
        <dbReference type="ARBA" id="ARBA00038502"/>
    </source>
</evidence>
<evidence type="ECO:0000259" key="4">
    <source>
        <dbReference type="PROSITE" id="PS51186"/>
    </source>
</evidence>
<dbReference type="Proteomes" id="UP001230289">
    <property type="component" value="Unassembled WGS sequence"/>
</dbReference>
<protein>
    <submittedName>
        <fullName evidence="5">GNAT family protein</fullName>
        <ecNumber evidence="5">2.-.-.-</ecNumber>
    </submittedName>
</protein>
<dbReference type="PROSITE" id="PS51186">
    <property type="entry name" value="GNAT"/>
    <property type="match status" value="1"/>
</dbReference>
<dbReference type="InterPro" id="IPR016181">
    <property type="entry name" value="Acyl_CoA_acyltransferase"/>
</dbReference>
<dbReference type="InterPro" id="IPR051531">
    <property type="entry name" value="N-acetyltransferase"/>
</dbReference>
<name>A0ABU0XCX6_9MICO</name>
<dbReference type="RefSeq" id="WP_308487736.1">
    <property type="nucleotide sequence ID" value="NZ_JAVFCB010000001.1"/>
</dbReference>
<sequence length="214" mass="23484">MSRSDVDAARIRLSERSETKPLGDLGDGILLRPLLAGDGIGLADGYARNRAHLAPWEPLRSEDYFTPARQDEMVARTLQDAADGRSAPYVLTDQRERIVGRVNLSDIVRGAFWSGHLGYWIDADLAGRGIMRRAVATVCALARDDLGLHRVQAATLLHNEASQRVLRAVGFTEIGRAERYLRIAGEWQDHLLFQLLLEDAAAIGAPVSPAPARP</sequence>
<accession>A0ABU0XCX6</accession>
<gene>
    <name evidence="5" type="ORF">RBR11_02675</name>
</gene>
<evidence type="ECO:0000313" key="6">
    <source>
        <dbReference type="Proteomes" id="UP001230289"/>
    </source>
</evidence>
<dbReference type="EMBL" id="JAVFCB010000001">
    <property type="protein sequence ID" value="MDQ4212812.1"/>
    <property type="molecule type" value="Genomic_DNA"/>
</dbReference>
<keyword evidence="6" id="KW-1185">Reference proteome</keyword>
<dbReference type="SUPFAM" id="SSF55729">
    <property type="entry name" value="Acyl-CoA N-acyltransferases (Nat)"/>
    <property type="match status" value="1"/>
</dbReference>
<evidence type="ECO:0000256" key="2">
    <source>
        <dbReference type="ARBA" id="ARBA00023315"/>
    </source>
</evidence>
<organism evidence="5 6">
    <name type="scientific">Microbacterium capsulatum</name>
    <dbReference type="NCBI Taxonomy" id="3041921"/>
    <lineage>
        <taxon>Bacteria</taxon>
        <taxon>Bacillati</taxon>
        <taxon>Actinomycetota</taxon>
        <taxon>Actinomycetes</taxon>
        <taxon>Micrococcales</taxon>
        <taxon>Microbacteriaceae</taxon>
        <taxon>Microbacterium</taxon>
    </lineage>
</organism>
<keyword evidence="1 5" id="KW-0808">Transferase</keyword>
<evidence type="ECO:0000256" key="1">
    <source>
        <dbReference type="ARBA" id="ARBA00022679"/>
    </source>
</evidence>
<dbReference type="EC" id="2.-.-.-" evidence="5"/>
<dbReference type="PANTHER" id="PTHR43792:SF8">
    <property type="entry name" value="[RIBOSOMAL PROTEIN US5]-ALANINE N-ACETYLTRANSFERASE"/>
    <property type="match status" value="1"/>
</dbReference>